<gene>
    <name evidence="10" type="ORF">AXK11_00435</name>
</gene>
<dbReference type="PANTHER" id="PTHR38762">
    <property type="entry name" value="CRYPTIC OUTER MEMBRANE PORIN BGLH-RELATED"/>
    <property type="match status" value="1"/>
</dbReference>
<dbReference type="Proteomes" id="UP000070058">
    <property type="component" value="Unassembled WGS sequence"/>
</dbReference>
<dbReference type="GO" id="GO:0046930">
    <property type="term" value="C:pore complex"/>
    <property type="evidence" value="ECO:0007669"/>
    <property type="project" value="UniProtKB-KW"/>
</dbReference>
<reference evidence="11" key="1">
    <citation type="submission" date="2016-02" db="EMBL/GenBank/DDBJ databases">
        <authorList>
            <person name="Sanders J.G."/>
            <person name="Lin J.Y."/>
            <person name="Wertz J.T."/>
            <person name="Russell J.A."/>
            <person name="Moreau C.S."/>
            <person name="Powell S."/>
        </authorList>
    </citation>
    <scope>NUCLEOTIDE SEQUENCE [LARGE SCALE GENOMIC DNA]</scope>
    <source>
        <strain evidence="11">CAG34</strain>
    </source>
</reference>
<evidence type="ECO:0000256" key="6">
    <source>
        <dbReference type="ARBA" id="ARBA00023065"/>
    </source>
</evidence>
<dbReference type="GO" id="GO:0015774">
    <property type="term" value="P:polysaccharide transport"/>
    <property type="evidence" value="ECO:0007669"/>
    <property type="project" value="TreeGrafter"/>
</dbReference>
<accession>A0A139STE1</accession>
<keyword evidence="9" id="KW-0998">Cell outer membrane</keyword>
<dbReference type="SUPFAM" id="SSF56935">
    <property type="entry name" value="Porins"/>
    <property type="match status" value="1"/>
</dbReference>
<evidence type="ECO:0000256" key="5">
    <source>
        <dbReference type="ARBA" id="ARBA00022692"/>
    </source>
</evidence>
<keyword evidence="5" id="KW-0812">Transmembrane</keyword>
<keyword evidence="7" id="KW-0626">Porin</keyword>
<dbReference type="AlphaFoldDB" id="A0A139STE1"/>
<evidence type="ECO:0000313" key="11">
    <source>
        <dbReference type="Proteomes" id="UP000070058"/>
    </source>
</evidence>
<comment type="similarity">
    <text evidence="2">Belongs to the porin LamB (TC 1.B.3) family.</text>
</comment>
<dbReference type="GO" id="GO:0006811">
    <property type="term" value="P:monoatomic ion transport"/>
    <property type="evidence" value="ECO:0007669"/>
    <property type="project" value="UniProtKB-KW"/>
</dbReference>
<dbReference type="GO" id="GO:0015288">
    <property type="term" value="F:porin activity"/>
    <property type="evidence" value="ECO:0007669"/>
    <property type="project" value="UniProtKB-KW"/>
</dbReference>
<dbReference type="Pfam" id="PF02264">
    <property type="entry name" value="LamB"/>
    <property type="match status" value="1"/>
</dbReference>
<evidence type="ECO:0000256" key="8">
    <source>
        <dbReference type="ARBA" id="ARBA00023136"/>
    </source>
</evidence>
<evidence type="ECO:0000256" key="3">
    <source>
        <dbReference type="ARBA" id="ARBA00022448"/>
    </source>
</evidence>
<dbReference type="STRING" id="1548207.AXK11_00435"/>
<evidence type="ECO:0000313" key="10">
    <source>
        <dbReference type="EMBL" id="KXU37730.1"/>
    </source>
</evidence>
<keyword evidence="3" id="KW-0813">Transport</keyword>
<sequence>MTEGMNPDRSFKLPGALSKYRLGNEFEQYLEAFLKQDLARFGDGSIVSATLGGVFNHPYGVHSYTNGEGSTRLPEVLLGWRNLPWLNGGAIIAGRMVYLKQADVHINDFFYRNMASGLGAGVQDVQLGKLKATWFLSRKDKLSQEYYVNRNDLLIEGIDTNTGGSLEFGLNHVEKDKHRAGTSWGWAAHVRHQQKIGEQSKNNLVLQYGEGPGTGLGFTGDVFLNRDNNRWRIVEAYEWQGERLGGQVTGIWQRDRFANGATQDWISVGGRASYGVSDRIKLTLEIGHDEVNPSGAARRSMTKYTFAPSFSPKGTGFWSRPDIRIFYTWAQWNGAAQRAADFVAPGTALSSSGAFGTSRHGGNFGIQIEFWGGYTPTKRIIKYMGW</sequence>
<comment type="subcellular location">
    <subcellularLocation>
        <location evidence="1">Cell outer membrane</location>
        <topology evidence="1">Multi-pass membrane protein</topology>
    </subcellularLocation>
</comment>
<dbReference type="GO" id="GO:0015144">
    <property type="term" value="F:carbohydrate transmembrane transporter activity"/>
    <property type="evidence" value="ECO:0007669"/>
    <property type="project" value="TreeGrafter"/>
</dbReference>
<keyword evidence="6" id="KW-0406">Ion transport</keyword>
<organism evidence="10 11">
    <name type="scientific">Cephaloticoccus primus</name>
    <dbReference type="NCBI Taxonomy" id="1548207"/>
    <lineage>
        <taxon>Bacteria</taxon>
        <taxon>Pseudomonadati</taxon>
        <taxon>Verrucomicrobiota</taxon>
        <taxon>Opitutia</taxon>
        <taxon>Opitutales</taxon>
        <taxon>Opitutaceae</taxon>
        <taxon>Cephaloticoccus</taxon>
    </lineage>
</organism>
<keyword evidence="11" id="KW-1185">Reference proteome</keyword>
<keyword evidence="8" id="KW-0472">Membrane</keyword>
<keyword evidence="4" id="KW-1134">Transmembrane beta strand</keyword>
<protein>
    <recommendedName>
        <fullName evidence="12">Alginate export domain-containing protein</fullName>
    </recommendedName>
</protein>
<dbReference type="Gene3D" id="2.40.170.10">
    <property type="entry name" value="Porin, LamB type"/>
    <property type="match status" value="1"/>
</dbReference>
<proteinExistence type="inferred from homology"/>
<dbReference type="InterPro" id="IPR003192">
    <property type="entry name" value="Porin_LamB"/>
</dbReference>
<name>A0A139STE1_9BACT</name>
<dbReference type="PANTHER" id="PTHR38762:SF1">
    <property type="entry name" value="CRYPTIC OUTER MEMBRANE PORIN BGLH-RELATED"/>
    <property type="match status" value="1"/>
</dbReference>
<evidence type="ECO:0000256" key="7">
    <source>
        <dbReference type="ARBA" id="ARBA00023114"/>
    </source>
</evidence>
<evidence type="ECO:0000256" key="1">
    <source>
        <dbReference type="ARBA" id="ARBA00004571"/>
    </source>
</evidence>
<evidence type="ECO:0008006" key="12">
    <source>
        <dbReference type="Google" id="ProtNLM"/>
    </source>
</evidence>
<evidence type="ECO:0000256" key="4">
    <source>
        <dbReference type="ARBA" id="ARBA00022452"/>
    </source>
</evidence>
<dbReference type="EMBL" id="LSZQ01000012">
    <property type="protein sequence ID" value="KXU37730.1"/>
    <property type="molecule type" value="Genomic_DNA"/>
</dbReference>
<dbReference type="GO" id="GO:0009279">
    <property type="term" value="C:cell outer membrane"/>
    <property type="evidence" value="ECO:0007669"/>
    <property type="project" value="UniProtKB-SubCell"/>
</dbReference>
<dbReference type="InterPro" id="IPR050286">
    <property type="entry name" value="G_neg_Bact_CarbUptk_Porin"/>
</dbReference>
<evidence type="ECO:0000256" key="9">
    <source>
        <dbReference type="ARBA" id="ARBA00023237"/>
    </source>
</evidence>
<dbReference type="InterPro" id="IPR036998">
    <property type="entry name" value="Porin_LamB_sf"/>
</dbReference>
<comment type="caution">
    <text evidence="10">The sequence shown here is derived from an EMBL/GenBank/DDBJ whole genome shotgun (WGS) entry which is preliminary data.</text>
</comment>
<evidence type="ECO:0000256" key="2">
    <source>
        <dbReference type="ARBA" id="ARBA00007055"/>
    </source>
</evidence>